<evidence type="ECO:0000313" key="2">
    <source>
        <dbReference type="EMBL" id="GGB53014.1"/>
    </source>
</evidence>
<dbReference type="Pfam" id="PF13671">
    <property type="entry name" value="AAA_33"/>
    <property type="match status" value="1"/>
</dbReference>
<dbReference type="Proteomes" id="UP000605148">
    <property type="component" value="Unassembled WGS sequence"/>
</dbReference>
<dbReference type="PANTHER" id="PTHR43883:SF1">
    <property type="entry name" value="GLUCONOKINASE"/>
    <property type="match status" value="1"/>
</dbReference>
<dbReference type="RefSeq" id="WP_150496502.1">
    <property type="nucleotide sequence ID" value="NZ_BMFA01000007.1"/>
</dbReference>
<dbReference type="InterPro" id="IPR052732">
    <property type="entry name" value="Cell-binding_unc_protein"/>
</dbReference>
<dbReference type="InterPro" id="IPR027417">
    <property type="entry name" value="P-loop_NTPase"/>
</dbReference>
<feature type="domain" description="Aminoglycoside phosphotransferase" evidence="1">
    <location>
        <begin position="40"/>
        <end position="278"/>
    </location>
</feature>
<accession>A0A916TLN9</accession>
<evidence type="ECO:0000259" key="1">
    <source>
        <dbReference type="Pfam" id="PF01636"/>
    </source>
</evidence>
<sequence>MTGNQSTDKETQAEVFGFLAGLSGEVEGAERSERIDTHANTVFLVGDKAYKVKRAVKFPFLDYSTLALREEACKREIAYNKTHAPQIYRTARTIRRGPDGKPGFHDAGDVVEWVVEMNRFDGHRQLDRICEQGPLSDDLADRLAQMMGTAHARAETREGAPFFAELQTYLSQNAEAFRAHPELFESREVAHLERQADARLASIKAMILRRGDAGLVRLCHGDAHTRNIVLIDGEPVLFDAIEFSDAIATNDVLYDLAFLLMDLWERDQRPAANRVFNRYMDHCHRDLDASGLAVLPFYMMMRAAIRAKIAASAAVNQTDSDARAREFEAARTYFQLAQDFLEPSDPTLVGLGGFSGTGKTTLAYALAPDLGRAPGARVLRTDVKRKTRLGLAETERAPLSAYTKQMSDAVYASLDDEAKALLAAGHCVIFDAVFSDEAERARSEAQAGAVGAGFCGLWLDAPGEVLKDRAAARAKSGTDASDADAGVIDRQLTYDLGRMTWSRIDASGAPATTLANARQALAGCGFAQSP</sequence>
<dbReference type="InterPro" id="IPR011009">
    <property type="entry name" value="Kinase-like_dom_sf"/>
</dbReference>
<reference evidence="2" key="2">
    <citation type="submission" date="2020-09" db="EMBL/GenBank/DDBJ databases">
        <authorList>
            <person name="Sun Q."/>
            <person name="Zhou Y."/>
        </authorList>
    </citation>
    <scope>NUCLEOTIDE SEQUENCE</scope>
    <source>
        <strain evidence="2">CGMCC 1.12426</strain>
    </source>
</reference>
<dbReference type="SUPFAM" id="SSF56112">
    <property type="entry name" value="Protein kinase-like (PK-like)"/>
    <property type="match status" value="1"/>
</dbReference>
<dbReference type="EMBL" id="BMFA01000007">
    <property type="protein sequence ID" value="GGB53014.1"/>
    <property type="molecule type" value="Genomic_DNA"/>
</dbReference>
<dbReference type="AlphaFoldDB" id="A0A916TLN9"/>
<organism evidence="2 3">
    <name type="scientific">Roseibium aquae</name>
    <dbReference type="NCBI Taxonomy" id="1323746"/>
    <lineage>
        <taxon>Bacteria</taxon>
        <taxon>Pseudomonadati</taxon>
        <taxon>Pseudomonadota</taxon>
        <taxon>Alphaproteobacteria</taxon>
        <taxon>Hyphomicrobiales</taxon>
        <taxon>Stappiaceae</taxon>
        <taxon>Roseibium</taxon>
    </lineage>
</organism>
<dbReference type="Gene3D" id="3.90.1200.10">
    <property type="match status" value="1"/>
</dbReference>
<dbReference type="SUPFAM" id="SSF52540">
    <property type="entry name" value="P-loop containing nucleoside triphosphate hydrolases"/>
    <property type="match status" value="1"/>
</dbReference>
<dbReference type="PANTHER" id="PTHR43883">
    <property type="entry name" value="SLR0207 PROTEIN"/>
    <property type="match status" value="1"/>
</dbReference>
<comment type="caution">
    <text evidence="2">The sequence shown here is derived from an EMBL/GenBank/DDBJ whole genome shotgun (WGS) entry which is preliminary data.</text>
</comment>
<keyword evidence="3" id="KW-1185">Reference proteome</keyword>
<dbReference type="Gene3D" id="3.40.50.300">
    <property type="entry name" value="P-loop containing nucleotide triphosphate hydrolases"/>
    <property type="match status" value="1"/>
</dbReference>
<protein>
    <recommendedName>
        <fullName evidence="1">Aminoglycoside phosphotransferase domain-containing protein</fullName>
    </recommendedName>
</protein>
<proteinExistence type="predicted"/>
<name>A0A916TLN9_9HYPH</name>
<evidence type="ECO:0000313" key="3">
    <source>
        <dbReference type="Proteomes" id="UP000605148"/>
    </source>
</evidence>
<reference evidence="2" key="1">
    <citation type="journal article" date="2014" name="Int. J. Syst. Evol. Microbiol.">
        <title>Complete genome sequence of Corynebacterium casei LMG S-19264T (=DSM 44701T), isolated from a smear-ripened cheese.</title>
        <authorList>
            <consortium name="US DOE Joint Genome Institute (JGI-PGF)"/>
            <person name="Walter F."/>
            <person name="Albersmeier A."/>
            <person name="Kalinowski J."/>
            <person name="Ruckert C."/>
        </authorList>
    </citation>
    <scope>NUCLEOTIDE SEQUENCE</scope>
    <source>
        <strain evidence="2">CGMCC 1.12426</strain>
    </source>
</reference>
<dbReference type="Pfam" id="PF01636">
    <property type="entry name" value="APH"/>
    <property type="match status" value="1"/>
</dbReference>
<dbReference type="InterPro" id="IPR002575">
    <property type="entry name" value="Aminoglycoside_PTrfase"/>
</dbReference>
<dbReference type="OrthoDB" id="9810277at2"/>
<gene>
    <name evidence="2" type="ORF">GCM10011316_26320</name>
</gene>